<comment type="similarity">
    <text evidence="10">Belongs to the lyase 1 family. Argininosuccinate lyase subfamily.</text>
</comment>
<dbReference type="Gene3D" id="1.20.200.10">
    <property type="entry name" value="Fumarase/aspartase (Central domain)"/>
    <property type="match status" value="1"/>
</dbReference>
<evidence type="ECO:0000256" key="3">
    <source>
        <dbReference type="ARBA" id="ARBA00004941"/>
    </source>
</evidence>
<reference evidence="13 14" key="1">
    <citation type="submission" date="2017-12" db="EMBL/GenBank/DDBJ databases">
        <title>Characterization of six clinical isolates of Enterochimera gen. nov., a novel genus of the Yersiniaciae family and the three species Enterochimera arupensis sp. nov., Enterochimera coloradensis sp. nov, and Enterochimera californica sp. nov.</title>
        <authorList>
            <person name="Rossi A."/>
            <person name="Fisher M."/>
        </authorList>
    </citation>
    <scope>NUCLEOTIDE SEQUENCE [LARGE SCALE GENOMIC DNA]</scope>
    <source>
        <strain evidence="13 14">2016Iso1</strain>
    </source>
</reference>
<dbReference type="NCBIfam" id="NF008964">
    <property type="entry name" value="PRK12308.1"/>
    <property type="match status" value="1"/>
</dbReference>
<evidence type="ECO:0000259" key="12">
    <source>
        <dbReference type="Pfam" id="PF14698"/>
    </source>
</evidence>
<dbReference type="GO" id="GO:0042450">
    <property type="term" value="P:L-arginine biosynthetic process via ornithine"/>
    <property type="evidence" value="ECO:0007669"/>
    <property type="project" value="UniProtKB-UniRule"/>
</dbReference>
<dbReference type="Gene3D" id="1.10.40.30">
    <property type="entry name" value="Fumarase/aspartase (C-terminal domain)"/>
    <property type="match status" value="1"/>
</dbReference>
<dbReference type="InterPro" id="IPR008948">
    <property type="entry name" value="L-Aspartase-like"/>
</dbReference>
<dbReference type="PROSITE" id="PS00163">
    <property type="entry name" value="FUMARATE_LYASES"/>
    <property type="match status" value="1"/>
</dbReference>
<dbReference type="CDD" id="cd01359">
    <property type="entry name" value="Argininosuccinate_lyase"/>
    <property type="match status" value="1"/>
</dbReference>
<dbReference type="Proteomes" id="UP000234626">
    <property type="component" value="Unassembled WGS sequence"/>
</dbReference>
<dbReference type="InterPro" id="IPR022761">
    <property type="entry name" value="Fumarate_lyase_N"/>
</dbReference>
<keyword evidence="8 10" id="KW-0028">Amino-acid biosynthesis</keyword>
<dbReference type="PRINTS" id="PR00149">
    <property type="entry name" value="FUMRATELYASE"/>
</dbReference>
<evidence type="ECO:0000313" key="13">
    <source>
        <dbReference type="EMBL" id="PLR47654.1"/>
    </source>
</evidence>
<dbReference type="AlphaFoldDB" id="A0A2N5EL29"/>
<evidence type="ECO:0000256" key="10">
    <source>
        <dbReference type="HAMAP-Rule" id="MF_00006"/>
    </source>
</evidence>
<comment type="catalytic activity">
    <reaction evidence="1 10">
        <text>2-(N(omega)-L-arginino)succinate = fumarate + L-arginine</text>
        <dbReference type="Rhea" id="RHEA:24020"/>
        <dbReference type="ChEBI" id="CHEBI:29806"/>
        <dbReference type="ChEBI" id="CHEBI:32682"/>
        <dbReference type="ChEBI" id="CHEBI:57472"/>
        <dbReference type="EC" id="4.3.2.1"/>
    </reaction>
</comment>
<organism evidence="13 14">
    <name type="scientific">Chimaeribacter arupi</name>
    <dbReference type="NCBI Taxonomy" id="2060066"/>
    <lineage>
        <taxon>Bacteria</taxon>
        <taxon>Pseudomonadati</taxon>
        <taxon>Pseudomonadota</taxon>
        <taxon>Gammaproteobacteria</taxon>
        <taxon>Enterobacterales</taxon>
        <taxon>Yersiniaceae</taxon>
        <taxon>Chimaeribacter</taxon>
    </lineage>
</organism>
<dbReference type="NCBIfam" id="TIGR00838">
    <property type="entry name" value="argH"/>
    <property type="match status" value="1"/>
</dbReference>
<evidence type="ECO:0000256" key="5">
    <source>
        <dbReference type="ARBA" id="ARBA00012338"/>
    </source>
</evidence>
<feature type="domain" description="Argininosuccinate lyase C-terminal" evidence="12">
    <location>
        <begin position="364"/>
        <end position="431"/>
    </location>
</feature>
<evidence type="ECO:0000256" key="8">
    <source>
        <dbReference type="ARBA" id="ARBA00022605"/>
    </source>
</evidence>
<name>A0A2N5EL29_9GAMM</name>
<keyword evidence="6 10" id="KW-0963">Cytoplasm</keyword>
<dbReference type="RefSeq" id="WP_072931624.1">
    <property type="nucleotide sequence ID" value="NZ_CP119395.1"/>
</dbReference>
<dbReference type="PANTHER" id="PTHR43814:SF1">
    <property type="entry name" value="ARGININOSUCCINATE LYASE"/>
    <property type="match status" value="1"/>
</dbReference>
<dbReference type="EMBL" id="PJZK01000014">
    <property type="protein sequence ID" value="PLR47654.1"/>
    <property type="molecule type" value="Genomic_DNA"/>
</dbReference>
<dbReference type="GO" id="GO:0004056">
    <property type="term" value="F:argininosuccinate lyase activity"/>
    <property type="evidence" value="ECO:0007669"/>
    <property type="project" value="UniProtKB-UniRule"/>
</dbReference>
<dbReference type="InterPro" id="IPR024083">
    <property type="entry name" value="Fumarase/histidase_N"/>
</dbReference>
<dbReference type="Gene3D" id="1.10.275.10">
    <property type="entry name" value="Fumarase/aspartase (N-terminal domain)"/>
    <property type="match status" value="1"/>
</dbReference>
<comment type="pathway">
    <text evidence="3 10">Amino-acid biosynthesis; L-arginine biosynthesis; L-arginine from L-ornithine and carbamoyl phosphate: step 3/3.</text>
</comment>
<protein>
    <recommendedName>
        <fullName evidence="5 10">Argininosuccinate lyase</fullName>
        <shortName evidence="10">ASAL</shortName>
        <ecNumber evidence="5 10">4.3.2.1</ecNumber>
    </recommendedName>
    <alternativeName>
        <fullName evidence="10">Arginosuccinase</fullName>
    </alternativeName>
</protein>
<dbReference type="InterPro" id="IPR029419">
    <property type="entry name" value="Arg_succ_lyase_C"/>
</dbReference>
<keyword evidence="14" id="KW-1185">Reference proteome</keyword>
<evidence type="ECO:0000256" key="1">
    <source>
        <dbReference type="ARBA" id="ARBA00000985"/>
    </source>
</evidence>
<comment type="similarity">
    <text evidence="4">In the N-terminal section; belongs to the lyase 1 family. Argininosuccinate lyase subfamily.</text>
</comment>
<keyword evidence="7 10" id="KW-0055">Arginine biosynthesis</keyword>
<evidence type="ECO:0000256" key="9">
    <source>
        <dbReference type="ARBA" id="ARBA00023239"/>
    </source>
</evidence>
<dbReference type="UniPathway" id="UPA00068">
    <property type="reaction ID" value="UER00114"/>
</dbReference>
<dbReference type="OrthoDB" id="9769623at2"/>
<evidence type="ECO:0000259" key="11">
    <source>
        <dbReference type="Pfam" id="PF00206"/>
    </source>
</evidence>
<comment type="caution">
    <text evidence="13">The sequence shown here is derived from an EMBL/GenBank/DDBJ whole genome shotgun (WGS) entry which is preliminary data.</text>
</comment>
<dbReference type="EC" id="4.3.2.1" evidence="5 10"/>
<accession>A0A2N5EL29</accession>
<evidence type="ECO:0000256" key="7">
    <source>
        <dbReference type="ARBA" id="ARBA00022571"/>
    </source>
</evidence>
<dbReference type="HAMAP" id="MF_00006">
    <property type="entry name" value="Arg_succ_lyase"/>
    <property type="match status" value="1"/>
</dbReference>
<evidence type="ECO:0000313" key="14">
    <source>
        <dbReference type="Proteomes" id="UP000234626"/>
    </source>
</evidence>
<dbReference type="Pfam" id="PF00206">
    <property type="entry name" value="Lyase_1"/>
    <property type="match status" value="1"/>
</dbReference>
<feature type="domain" description="Fumarate lyase N-terminal" evidence="11">
    <location>
        <begin position="6"/>
        <end position="301"/>
    </location>
</feature>
<comment type="subcellular location">
    <subcellularLocation>
        <location evidence="2 10">Cytoplasm</location>
    </subcellularLocation>
</comment>
<dbReference type="FunFam" id="1.20.200.10:FF:000006">
    <property type="entry name" value="Argininosuccinate lyase"/>
    <property type="match status" value="1"/>
</dbReference>
<evidence type="ECO:0000256" key="2">
    <source>
        <dbReference type="ARBA" id="ARBA00004496"/>
    </source>
</evidence>
<sequence>MALWGGRFTQAADQRFKQLNDSLRFDYRLAEQDIVGSVAWSKALVTVNVLTQDEQQRLEEALMFLLDEVRADPEAIVESDAEDIHSWVEQKLIDKVGDLGKKLHTGRSRNDQVATDLKLWCKEQVAELLLSLKNLQQALVATAEANQDAVMPGYTHLQRAQPVTFAHWCMAYVEMLARDESRLRDTLTRLDVSPLGCGALAGTAYPIDREQLAGWLGFASATRNSLDSVSDRDHVLELLSNAAISMVHLSRFAEDLIFFNTGEAGFVELSDRVTSGSSLMPQKKNPDALELIRGKSGRVQGALTGMMMTMKGLPLAYNKDIQEDKEGLFDALETWFDCLNMAALVLDGIKVKRARTQEAAEQGYANATELADYLVAKGIPFREAHHIVGAAVVEAISQGVALEALPLATLQTFSSVIGDDVYPILSLQSCLDKRDAKGGVSPHQVANAITEAKQRLA</sequence>
<dbReference type="PRINTS" id="PR00145">
    <property type="entry name" value="ARGSUCLYASE"/>
</dbReference>
<dbReference type="GO" id="GO:0005829">
    <property type="term" value="C:cytosol"/>
    <property type="evidence" value="ECO:0007669"/>
    <property type="project" value="TreeGrafter"/>
</dbReference>
<dbReference type="InterPro" id="IPR000362">
    <property type="entry name" value="Fumarate_lyase_fam"/>
</dbReference>
<gene>
    <name evidence="10" type="primary">argH</name>
    <name evidence="13" type="ORF">CYR34_13795</name>
</gene>
<dbReference type="FunFam" id="1.10.40.30:FF:000001">
    <property type="entry name" value="Argininosuccinate lyase"/>
    <property type="match status" value="1"/>
</dbReference>
<evidence type="ECO:0000256" key="6">
    <source>
        <dbReference type="ARBA" id="ARBA00022490"/>
    </source>
</evidence>
<dbReference type="PANTHER" id="PTHR43814">
    <property type="entry name" value="ARGININOSUCCINATE LYASE"/>
    <property type="match status" value="1"/>
</dbReference>
<dbReference type="InterPro" id="IPR009049">
    <property type="entry name" value="Argininosuccinate_lyase"/>
</dbReference>
<dbReference type="SUPFAM" id="SSF48557">
    <property type="entry name" value="L-aspartase-like"/>
    <property type="match status" value="1"/>
</dbReference>
<proteinExistence type="inferred from homology"/>
<dbReference type="Pfam" id="PF14698">
    <property type="entry name" value="ASL_C2"/>
    <property type="match status" value="1"/>
</dbReference>
<keyword evidence="9 10" id="KW-0456">Lyase</keyword>
<evidence type="ECO:0000256" key="4">
    <source>
        <dbReference type="ARBA" id="ARBA00005552"/>
    </source>
</evidence>
<dbReference type="InterPro" id="IPR020557">
    <property type="entry name" value="Fumarate_lyase_CS"/>
</dbReference>